<feature type="transmembrane region" description="Helical" evidence="1">
    <location>
        <begin position="71"/>
        <end position="90"/>
    </location>
</feature>
<evidence type="ECO:0000313" key="2">
    <source>
        <dbReference type="EMBL" id="AFA39317.1"/>
    </source>
</evidence>
<dbReference type="HOGENOM" id="CLU_1478967_0_0_2"/>
<evidence type="ECO:0000256" key="1">
    <source>
        <dbReference type="SAM" id="Phobius"/>
    </source>
</evidence>
<feature type="transmembrane region" description="Helical" evidence="1">
    <location>
        <begin position="134"/>
        <end position="155"/>
    </location>
</feature>
<feature type="transmembrane region" description="Helical" evidence="1">
    <location>
        <begin position="167"/>
        <end position="190"/>
    </location>
</feature>
<keyword evidence="1" id="KW-0472">Membrane</keyword>
<sequence>MSLKPFFVAGVLAGLLQLALLVHFAAPIAEKLHDELVAGEVEEYATWAQVLAAAVAGGLWGVVLAFFASRLGIAAGTALCFVGFSLLPLLKWLPTPHGVSYAEPVEWREAVHGLYMLYNGVVLWLIATRRTAHWALAGAAALVAGFYAFPGFTLPQTYLPYVPELKALQGIALFSWAVYWATTAGVVNLLSPVKRVWR</sequence>
<dbReference type="AlphaFoldDB" id="H6QAB6"/>
<dbReference type="Proteomes" id="UP000009062">
    <property type="component" value="Chromosome"/>
</dbReference>
<gene>
    <name evidence="2" type="ordered locus">Pogu_1290</name>
</gene>
<dbReference type="KEGG" id="pog:Pogu_1290"/>
<name>H6QAB6_PYROT</name>
<dbReference type="eggNOG" id="arCOG06991">
    <property type="taxonomic scope" value="Archaea"/>
</dbReference>
<keyword evidence="3" id="KW-1185">Reference proteome</keyword>
<keyword evidence="1" id="KW-0812">Transmembrane</keyword>
<keyword evidence="1" id="KW-1133">Transmembrane helix</keyword>
<organism evidence="2 3">
    <name type="scientific">Pyrobaculum oguniense (strain DSM 13380 / JCM 10595 / TE7)</name>
    <dbReference type="NCBI Taxonomy" id="698757"/>
    <lineage>
        <taxon>Archaea</taxon>
        <taxon>Thermoproteota</taxon>
        <taxon>Thermoprotei</taxon>
        <taxon>Thermoproteales</taxon>
        <taxon>Thermoproteaceae</taxon>
        <taxon>Pyrobaculum</taxon>
    </lineage>
</organism>
<evidence type="ECO:0000313" key="3">
    <source>
        <dbReference type="Proteomes" id="UP000009062"/>
    </source>
</evidence>
<protein>
    <recommendedName>
        <fullName evidence="4">Cobalt transporter subunit (CbtA)</fullName>
    </recommendedName>
</protein>
<feature type="transmembrane region" description="Helical" evidence="1">
    <location>
        <begin position="110"/>
        <end position="127"/>
    </location>
</feature>
<accession>H6QAB6</accession>
<reference evidence="2 3" key="1">
    <citation type="journal article" date="2012" name="Stand. Genomic Sci.">
        <title>Complete genome sequence of Pyrobaculum oguniense.</title>
        <authorList>
            <person name="Bernick D.L."/>
            <person name="Karplus K."/>
            <person name="Lui L.M."/>
            <person name="Coker J.K."/>
            <person name="Murphy J.N."/>
            <person name="Chan P.P."/>
            <person name="Cozen A.E."/>
            <person name="Lowe T.M."/>
        </authorList>
    </citation>
    <scope>NUCLEOTIDE SEQUENCE [LARGE SCALE GENOMIC DNA]</scope>
    <source>
        <strain evidence="2 3">TE7</strain>
    </source>
</reference>
<dbReference type="EMBL" id="CP003316">
    <property type="protein sequence ID" value="AFA39317.1"/>
    <property type="molecule type" value="Genomic_DNA"/>
</dbReference>
<evidence type="ECO:0008006" key="4">
    <source>
        <dbReference type="Google" id="ProtNLM"/>
    </source>
</evidence>
<proteinExistence type="predicted"/>
<feature type="transmembrane region" description="Helical" evidence="1">
    <location>
        <begin position="44"/>
        <end position="64"/>
    </location>
</feature>
<dbReference type="STRING" id="698757.Pogu_1290"/>